<dbReference type="GO" id="GO:0005634">
    <property type="term" value="C:nucleus"/>
    <property type="evidence" value="ECO:0007669"/>
    <property type="project" value="UniProtKB-SubCell"/>
</dbReference>
<keyword evidence="4" id="KW-0238">DNA-binding</keyword>
<dbReference type="InterPro" id="IPR009057">
    <property type="entry name" value="Homeodomain-like_sf"/>
</dbReference>
<dbReference type="CDD" id="cd00167">
    <property type="entry name" value="SANT"/>
    <property type="match status" value="2"/>
</dbReference>
<dbReference type="FunFam" id="1.10.10.60:FF:000185">
    <property type="entry name" value="MYB transcription factor"/>
    <property type="match status" value="1"/>
</dbReference>
<evidence type="ECO:0000256" key="5">
    <source>
        <dbReference type="ARBA" id="ARBA00023163"/>
    </source>
</evidence>
<evidence type="ECO:0000259" key="8">
    <source>
        <dbReference type="PROSITE" id="PS51294"/>
    </source>
</evidence>
<dbReference type="Gene3D" id="1.10.10.60">
    <property type="entry name" value="Homeodomain-like"/>
    <property type="match status" value="2"/>
</dbReference>
<dbReference type="PANTHER" id="PTHR47997:SF87">
    <property type="entry name" value="TRANSCRIPTION FACTOR MYB26"/>
    <property type="match status" value="1"/>
</dbReference>
<comment type="subcellular location">
    <subcellularLocation>
        <location evidence="1">Nucleus</location>
    </subcellularLocation>
</comment>
<feature type="domain" description="HTH myb-type" evidence="8">
    <location>
        <begin position="66"/>
        <end position="116"/>
    </location>
</feature>
<proteinExistence type="predicted"/>
<evidence type="ECO:0000256" key="2">
    <source>
        <dbReference type="ARBA" id="ARBA00022737"/>
    </source>
</evidence>
<dbReference type="InterPro" id="IPR051953">
    <property type="entry name" value="Plant_SW-associated_TFs"/>
</dbReference>
<evidence type="ECO:0000256" key="3">
    <source>
        <dbReference type="ARBA" id="ARBA00023015"/>
    </source>
</evidence>
<dbReference type="InterPro" id="IPR001005">
    <property type="entry name" value="SANT/Myb"/>
</dbReference>
<keyword evidence="5" id="KW-0804">Transcription</keyword>
<organism evidence="9 10">
    <name type="scientific">Heracleum sosnowskyi</name>
    <dbReference type="NCBI Taxonomy" id="360622"/>
    <lineage>
        <taxon>Eukaryota</taxon>
        <taxon>Viridiplantae</taxon>
        <taxon>Streptophyta</taxon>
        <taxon>Embryophyta</taxon>
        <taxon>Tracheophyta</taxon>
        <taxon>Spermatophyta</taxon>
        <taxon>Magnoliopsida</taxon>
        <taxon>eudicotyledons</taxon>
        <taxon>Gunneridae</taxon>
        <taxon>Pentapetalae</taxon>
        <taxon>asterids</taxon>
        <taxon>campanulids</taxon>
        <taxon>Apiales</taxon>
        <taxon>Apiaceae</taxon>
        <taxon>Apioideae</taxon>
        <taxon>apioid superclade</taxon>
        <taxon>Tordylieae</taxon>
        <taxon>Tordyliinae</taxon>
        <taxon>Heracleum</taxon>
    </lineage>
</organism>
<evidence type="ECO:0000256" key="4">
    <source>
        <dbReference type="ARBA" id="ARBA00023125"/>
    </source>
</evidence>
<dbReference type="InterPro" id="IPR017930">
    <property type="entry name" value="Myb_dom"/>
</dbReference>
<feature type="domain" description="HTH myb-type" evidence="8">
    <location>
        <begin position="9"/>
        <end position="65"/>
    </location>
</feature>
<keyword evidence="6" id="KW-0539">Nucleus</keyword>
<dbReference type="PROSITE" id="PS50090">
    <property type="entry name" value="MYB_LIKE"/>
    <property type="match status" value="2"/>
</dbReference>
<gene>
    <name evidence="9" type="ORF">POM88_051732</name>
</gene>
<reference evidence="9" key="1">
    <citation type="submission" date="2023-02" db="EMBL/GenBank/DDBJ databases">
        <title>Genome of toxic invasive species Heracleum sosnowskyi carries increased number of genes despite the absence of recent whole-genome duplications.</title>
        <authorList>
            <person name="Schelkunov M."/>
            <person name="Shtratnikova V."/>
            <person name="Makarenko M."/>
            <person name="Klepikova A."/>
            <person name="Omelchenko D."/>
            <person name="Novikova G."/>
            <person name="Obukhova E."/>
            <person name="Bogdanov V."/>
            <person name="Penin A."/>
            <person name="Logacheva M."/>
        </authorList>
    </citation>
    <scope>NUCLEOTIDE SEQUENCE</scope>
    <source>
        <strain evidence="9">Hsosn_3</strain>
        <tissue evidence="9">Leaf</tissue>
    </source>
</reference>
<keyword evidence="2" id="KW-0677">Repeat</keyword>
<dbReference type="AlphaFoldDB" id="A0AAD8H120"/>
<reference evidence="9" key="2">
    <citation type="submission" date="2023-05" db="EMBL/GenBank/DDBJ databases">
        <authorList>
            <person name="Schelkunov M.I."/>
        </authorList>
    </citation>
    <scope>NUCLEOTIDE SEQUENCE</scope>
    <source>
        <strain evidence="9">Hsosn_3</strain>
        <tissue evidence="9">Leaf</tissue>
    </source>
</reference>
<comment type="caution">
    <text evidence="9">The sequence shown here is derived from an EMBL/GenBank/DDBJ whole genome shotgun (WGS) entry which is preliminary data.</text>
</comment>
<dbReference type="GO" id="GO:0003677">
    <property type="term" value="F:DNA binding"/>
    <property type="evidence" value="ECO:0007669"/>
    <property type="project" value="UniProtKB-KW"/>
</dbReference>
<keyword evidence="3" id="KW-0805">Transcription regulation</keyword>
<dbReference type="FunFam" id="1.10.10.60:FF:000140">
    <property type="entry name" value="Myb transcription factor"/>
    <property type="match status" value="1"/>
</dbReference>
<evidence type="ECO:0000256" key="1">
    <source>
        <dbReference type="ARBA" id="ARBA00004123"/>
    </source>
</evidence>
<keyword evidence="10" id="KW-1185">Reference proteome</keyword>
<feature type="domain" description="Myb-like" evidence="7">
    <location>
        <begin position="9"/>
        <end position="61"/>
    </location>
</feature>
<name>A0AAD8H120_9APIA</name>
<dbReference type="Proteomes" id="UP001237642">
    <property type="component" value="Unassembled WGS sequence"/>
</dbReference>
<dbReference type="EMBL" id="JAUIZM010000011">
    <property type="protein sequence ID" value="KAK1358476.1"/>
    <property type="molecule type" value="Genomic_DNA"/>
</dbReference>
<dbReference type="SUPFAM" id="SSF46689">
    <property type="entry name" value="Homeodomain-like"/>
    <property type="match status" value="1"/>
</dbReference>
<evidence type="ECO:0000259" key="7">
    <source>
        <dbReference type="PROSITE" id="PS50090"/>
    </source>
</evidence>
<accession>A0AAD8H120</accession>
<feature type="domain" description="Myb-like" evidence="7">
    <location>
        <begin position="62"/>
        <end position="112"/>
    </location>
</feature>
<dbReference type="PROSITE" id="PS51294">
    <property type="entry name" value="HTH_MYB"/>
    <property type="match status" value="2"/>
</dbReference>
<sequence>MGHHSCCNKQKVKRGLWSPEEDEKLIAYISSYGHGCWSSVPKLAGLQRCGKSCRLRWINYLRPDLKRGSFSSQEAALIIDLHRILGNRWAQIAKHLPGRTDNEVKNFWNSSIKKKLISHEINNKLSPSSTSYLTIPNTSFHDNILNTSLNQNPEFYPHVLDDNHDPLYVPTTPSSLTMPAGFDHHNNDVNRDYLYKLEKMMVPNYGFDDNNFNLIPVVPSVPLAQVNYFSSSYHDHDYNNKNQNHKQSHDLDYPASTCPAFGYQPQILDHLHLLDHDHSKQDATDFMALPKMKNLHSSSTTYSHDANALSALMVPPKLCHEEIIIDMPPLSTIISGSSYAHNLHMPSATNSQMEYSNIDASAIMLSSLQSSSAASSSSPLTLSPPSFIINLSGLPSNSWSGTLDKT</sequence>
<dbReference type="Pfam" id="PF00249">
    <property type="entry name" value="Myb_DNA-binding"/>
    <property type="match status" value="2"/>
</dbReference>
<protein>
    <submittedName>
        <fullName evidence="9">MYB transcription factor</fullName>
    </submittedName>
</protein>
<evidence type="ECO:0000313" key="9">
    <source>
        <dbReference type="EMBL" id="KAK1358476.1"/>
    </source>
</evidence>
<dbReference type="PANTHER" id="PTHR47997">
    <property type="entry name" value="MYB DOMAIN PROTEIN 55"/>
    <property type="match status" value="1"/>
</dbReference>
<dbReference type="SMART" id="SM00717">
    <property type="entry name" value="SANT"/>
    <property type="match status" value="2"/>
</dbReference>
<evidence type="ECO:0000256" key="6">
    <source>
        <dbReference type="ARBA" id="ARBA00023242"/>
    </source>
</evidence>
<evidence type="ECO:0000313" key="10">
    <source>
        <dbReference type="Proteomes" id="UP001237642"/>
    </source>
</evidence>